<feature type="region of interest" description="Disordered" evidence="1">
    <location>
        <begin position="120"/>
        <end position="144"/>
    </location>
</feature>
<feature type="non-terminal residue" evidence="2">
    <location>
        <position position="144"/>
    </location>
</feature>
<evidence type="ECO:0000313" key="3">
    <source>
        <dbReference type="Proteomes" id="UP000053097"/>
    </source>
</evidence>
<evidence type="ECO:0000313" key="2">
    <source>
        <dbReference type="EMBL" id="EZA46662.1"/>
    </source>
</evidence>
<evidence type="ECO:0000256" key="1">
    <source>
        <dbReference type="SAM" id="MobiDB-lite"/>
    </source>
</evidence>
<organism evidence="2 3">
    <name type="scientific">Ooceraea biroi</name>
    <name type="common">Clonal raider ant</name>
    <name type="synonym">Cerapachys biroi</name>
    <dbReference type="NCBI Taxonomy" id="2015173"/>
    <lineage>
        <taxon>Eukaryota</taxon>
        <taxon>Metazoa</taxon>
        <taxon>Ecdysozoa</taxon>
        <taxon>Arthropoda</taxon>
        <taxon>Hexapoda</taxon>
        <taxon>Insecta</taxon>
        <taxon>Pterygota</taxon>
        <taxon>Neoptera</taxon>
        <taxon>Endopterygota</taxon>
        <taxon>Hymenoptera</taxon>
        <taxon>Apocrita</taxon>
        <taxon>Aculeata</taxon>
        <taxon>Formicoidea</taxon>
        <taxon>Formicidae</taxon>
        <taxon>Dorylinae</taxon>
        <taxon>Ooceraea</taxon>
    </lineage>
</organism>
<dbReference type="Proteomes" id="UP000053097">
    <property type="component" value="Unassembled WGS sequence"/>
</dbReference>
<reference evidence="2 3" key="1">
    <citation type="journal article" date="2014" name="Curr. Biol.">
        <title>The genome of the clonal raider ant Cerapachys biroi.</title>
        <authorList>
            <person name="Oxley P.R."/>
            <person name="Ji L."/>
            <person name="Fetter-Pruneda I."/>
            <person name="McKenzie S.K."/>
            <person name="Li C."/>
            <person name="Hu H."/>
            <person name="Zhang G."/>
            <person name="Kronauer D.J."/>
        </authorList>
    </citation>
    <scope>NUCLEOTIDE SEQUENCE [LARGE SCALE GENOMIC DNA]</scope>
</reference>
<sequence length="144" mass="16273">MFTPKNVTSLQSELGLDGWVYTRPMTSVIDMQQRNMKIVKQRATSRAQALIGHELRPPPLCAVKDEAAIVNHAIMKNEHMDYYRDSQISQLVPASQPVPIEASPPPPPIWVFATASKRNDRNLKLKSGREHKAGDTMVDNRNRE</sequence>
<name>A0A026VSI2_OOCBI</name>
<accession>A0A026VSI2</accession>
<dbReference type="AlphaFoldDB" id="A0A026VSI2"/>
<protein>
    <submittedName>
        <fullName evidence="2">Uncharacterized protein</fullName>
    </submittedName>
</protein>
<proteinExistence type="predicted"/>
<gene>
    <name evidence="2" type="ORF">X777_03729</name>
</gene>
<dbReference type="EMBL" id="KK108628">
    <property type="protein sequence ID" value="EZA46662.1"/>
    <property type="molecule type" value="Genomic_DNA"/>
</dbReference>
<keyword evidence="3" id="KW-1185">Reference proteome</keyword>